<organism evidence="8 9">
    <name type="scientific">Kribbella karoonensis</name>
    <dbReference type="NCBI Taxonomy" id="324851"/>
    <lineage>
        <taxon>Bacteria</taxon>
        <taxon>Bacillati</taxon>
        <taxon>Actinomycetota</taxon>
        <taxon>Actinomycetes</taxon>
        <taxon>Propionibacteriales</taxon>
        <taxon>Kribbellaceae</taxon>
        <taxon>Kribbella</taxon>
    </lineage>
</organism>
<evidence type="ECO:0000313" key="8">
    <source>
        <dbReference type="EMBL" id="GAA1584718.1"/>
    </source>
</evidence>
<evidence type="ECO:0000259" key="7">
    <source>
        <dbReference type="SMART" id="SM00062"/>
    </source>
</evidence>
<protein>
    <submittedName>
        <fullName evidence="8">Glutamate ABC transporter substrate-binding protein</fullName>
    </submittedName>
</protein>
<feature type="compositionally biased region" description="Low complexity" evidence="5">
    <location>
        <begin position="29"/>
        <end position="44"/>
    </location>
</feature>
<keyword evidence="3 6" id="KW-0732">Signal</keyword>
<feature type="region of interest" description="Disordered" evidence="5">
    <location>
        <begin position="29"/>
        <end position="71"/>
    </location>
</feature>
<comment type="caution">
    <text evidence="8">The sequence shown here is derived from an EMBL/GenBank/DDBJ whole genome shotgun (WGS) entry which is preliminary data.</text>
</comment>
<dbReference type="PROSITE" id="PS01039">
    <property type="entry name" value="SBP_BACTERIAL_3"/>
    <property type="match status" value="1"/>
</dbReference>
<keyword evidence="2" id="KW-0813">Transport</keyword>
<evidence type="ECO:0000256" key="2">
    <source>
        <dbReference type="ARBA" id="ARBA00022448"/>
    </source>
</evidence>
<feature type="chain" id="PRO_5045864720" evidence="6">
    <location>
        <begin position="25"/>
        <end position="332"/>
    </location>
</feature>
<evidence type="ECO:0000256" key="1">
    <source>
        <dbReference type="ARBA" id="ARBA00010333"/>
    </source>
</evidence>
<evidence type="ECO:0000256" key="5">
    <source>
        <dbReference type="SAM" id="MobiDB-lite"/>
    </source>
</evidence>
<dbReference type="PANTHER" id="PTHR30085">
    <property type="entry name" value="AMINO ACID ABC TRANSPORTER PERMEASE"/>
    <property type="match status" value="1"/>
</dbReference>
<dbReference type="InterPro" id="IPR051455">
    <property type="entry name" value="Bact_solute-bind_prot3"/>
</dbReference>
<dbReference type="RefSeq" id="WP_344191929.1">
    <property type="nucleotide sequence ID" value="NZ_BAAAND010000006.1"/>
</dbReference>
<dbReference type="InterPro" id="IPR018313">
    <property type="entry name" value="SBP_3_CS"/>
</dbReference>
<dbReference type="CDD" id="cd13690">
    <property type="entry name" value="PBP2_GluB"/>
    <property type="match status" value="1"/>
</dbReference>
<dbReference type="Pfam" id="PF00497">
    <property type="entry name" value="SBP_bac_3"/>
    <property type="match status" value="1"/>
</dbReference>
<evidence type="ECO:0000256" key="4">
    <source>
        <dbReference type="RuleBase" id="RU003744"/>
    </source>
</evidence>
<reference evidence="8 9" key="1">
    <citation type="journal article" date="2019" name="Int. J. Syst. Evol. Microbiol.">
        <title>The Global Catalogue of Microorganisms (GCM) 10K type strain sequencing project: providing services to taxonomists for standard genome sequencing and annotation.</title>
        <authorList>
            <consortium name="The Broad Institute Genomics Platform"/>
            <consortium name="The Broad Institute Genome Sequencing Center for Infectious Disease"/>
            <person name="Wu L."/>
            <person name="Ma J."/>
        </authorList>
    </citation>
    <scope>NUCLEOTIDE SEQUENCE [LARGE SCALE GENOMIC DNA]</scope>
    <source>
        <strain evidence="8 9">JCM 14304</strain>
    </source>
</reference>
<feature type="domain" description="Solute-binding protein family 3/N-terminal" evidence="7">
    <location>
        <begin position="84"/>
        <end position="313"/>
    </location>
</feature>
<dbReference type="PANTHER" id="PTHR30085:SF6">
    <property type="entry name" value="ABC TRANSPORTER GLUTAMINE-BINDING PROTEIN GLNH"/>
    <property type="match status" value="1"/>
</dbReference>
<comment type="similarity">
    <text evidence="1 4">Belongs to the bacterial solute-binding protein 3 family.</text>
</comment>
<sequence length="332" mass="35327">MKKLIPIAAATALLMTACSSGNYAATQLPAEPTESTATAPAGTSDQGCSDGKDPLASYTPLASQPAPMKMPDKSWMRTIQDRGRLIAGVSADSLHLGARNPITGQIEGFDIDMINAVADAIFGPPLPGQPHKVELRVISSPARIPSLRDTKNPVDIVARNMTINCERWGQIAFSAEYYRSGQKTLVQLDSKATKVADLSGQKICAPAGSTSLENLKKKNPKVIPVTADTDTGCLVLFQQGKAAGISGDDTVLAGDAAQDPYAKVLSERFSDEPYGLGISLNHPEFVQFVNGVLAQIKADGTWMDSYNKWLMPDLGPLKAPPTPVYGRVPVHQ</sequence>
<dbReference type="SMART" id="SM00062">
    <property type="entry name" value="PBPb"/>
    <property type="match status" value="1"/>
</dbReference>
<dbReference type="EMBL" id="BAAAND010000006">
    <property type="protein sequence ID" value="GAA1584718.1"/>
    <property type="molecule type" value="Genomic_DNA"/>
</dbReference>
<feature type="signal peptide" evidence="6">
    <location>
        <begin position="1"/>
        <end position="24"/>
    </location>
</feature>
<accession>A0ABN2DRU8</accession>
<evidence type="ECO:0000256" key="3">
    <source>
        <dbReference type="ARBA" id="ARBA00022729"/>
    </source>
</evidence>
<evidence type="ECO:0000313" key="9">
    <source>
        <dbReference type="Proteomes" id="UP001500190"/>
    </source>
</evidence>
<evidence type="ECO:0000256" key="6">
    <source>
        <dbReference type="SAM" id="SignalP"/>
    </source>
</evidence>
<gene>
    <name evidence="8" type="ORF">GCM10009742_32750</name>
</gene>
<dbReference type="PROSITE" id="PS51257">
    <property type="entry name" value="PROKAR_LIPOPROTEIN"/>
    <property type="match status" value="1"/>
</dbReference>
<proteinExistence type="inferred from homology"/>
<dbReference type="InterPro" id="IPR001638">
    <property type="entry name" value="Solute-binding_3/MltF_N"/>
</dbReference>
<dbReference type="Gene3D" id="3.40.190.10">
    <property type="entry name" value="Periplasmic binding protein-like II"/>
    <property type="match status" value="2"/>
</dbReference>
<name>A0ABN2DRU8_9ACTN</name>
<dbReference type="SUPFAM" id="SSF53850">
    <property type="entry name" value="Periplasmic binding protein-like II"/>
    <property type="match status" value="1"/>
</dbReference>
<keyword evidence="9" id="KW-1185">Reference proteome</keyword>
<dbReference type="Proteomes" id="UP001500190">
    <property type="component" value="Unassembled WGS sequence"/>
</dbReference>